<reference evidence="7" key="1">
    <citation type="journal article" date="2016" name="Int. J. Syst. Evol. Microbiol.">
        <title>Pseudoxanthomonas helianthi sp. nov., isolated from roots of Jerusalem artichoke (Helianthus tuberosus).</title>
        <authorList>
            <person name="Kittiwongwattana C."/>
            <person name="Thawai C."/>
        </authorList>
    </citation>
    <scope>NUCLEOTIDE SEQUENCE</scope>
    <source>
        <strain evidence="7">110414</strain>
    </source>
</reference>
<dbReference type="AlphaFoldDB" id="A0A941AV08"/>
<dbReference type="PANTHER" id="PTHR23427:SF2">
    <property type="entry name" value="SURFEIT LOCUS PROTEIN 1"/>
    <property type="match status" value="1"/>
</dbReference>
<evidence type="ECO:0000256" key="5">
    <source>
        <dbReference type="ARBA" id="ARBA00023136"/>
    </source>
</evidence>
<dbReference type="InterPro" id="IPR045214">
    <property type="entry name" value="Surf1/Surf4"/>
</dbReference>
<comment type="similarity">
    <text evidence="2 6">Belongs to the SURF1 family.</text>
</comment>
<protein>
    <recommendedName>
        <fullName evidence="6">SURF1-like protein</fullName>
    </recommendedName>
</protein>
<dbReference type="Pfam" id="PF02104">
    <property type="entry name" value="SURF1"/>
    <property type="match status" value="1"/>
</dbReference>
<gene>
    <name evidence="7" type="ORF">J5837_13515</name>
</gene>
<keyword evidence="6" id="KW-1003">Cell membrane</keyword>
<accession>A0A941AV08</accession>
<keyword evidence="8" id="KW-1185">Reference proteome</keyword>
<dbReference type="CDD" id="cd06662">
    <property type="entry name" value="SURF1"/>
    <property type="match status" value="1"/>
</dbReference>
<dbReference type="EMBL" id="JAGKTC010000003">
    <property type="protein sequence ID" value="MBP3985425.1"/>
    <property type="molecule type" value="Genomic_DNA"/>
</dbReference>
<organism evidence="7 8">
    <name type="scientific">Pseudoxanthomonas helianthi</name>
    <dbReference type="NCBI Taxonomy" id="1453541"/>
    <lineage>
        <taxon>Bacteria</taxon>
        <taxon>Pseudomonadati</taxon>
        <taxon>Pseudomonadota</taxon>
        <taxon>Gammaproteobacteria</taxon>
        <taxon>Lysobacterales</taxon>
        <taxon>Lysobacteraceae</taxon>
        <taxon>Pseudoxanthomonas</taxon>
    </lineage>
</organism>
<evidence type="ECO:0000313" key="8">
    <source>
        <dbReference type="Proteomes" id="UP000673447"/>
    </source>
</evidence>
<sequence>MRPRSNGEEWGVRTVVFLSLLALAFVGFCSLGAWQVQRLQWKRELIERVDARIHAPPVPIPPKADWPNVSAPRDEYRRVAVEGRYLPAHDARVQAVTERGPGWWLLTPLRTDAGEVVLVNRGFVPNDWRGDATPAGDRARVIGLLRLSEPRGGFLRRNDPARDRWYSRDVAAIARARGLGEVAPFFVDAERDASGPEWPAGGMTVVRFRNQHLQYALTWFALALLSLYGGWRVFSSGRRLRHHGGFRE</sequence>
<comment type="caution">
    <text evidence="7">The sequence shown here is derived from an EMBL/GenBank/DDBJ whole genome shotgun (WGS) entry which is preliminary data.</text>
</comment>
<evidence type="ECO:0000313" key="7">
    <source>
        <dbReference type="EMBL" id="MBP3985425.1"/>
    </source>
</evidence>
<name>A0A941AV08_9GAMM</name>
<dbReference type="Proteomes" id="UP000673447">
    <property type="component" value="Unassembled WGS sequence"/>
</dbReference>
<evidence type="ECO:0000256" key="2">
    <source>
        <dbReference type="ARBA" id="ARBA00007165"/>
    </source>
</evidence>
<evidence type="ECO:0000256" key="6">
    <source>
        <dbReference type="RuleBase" id="RU363076"/>
    </source>
</evidence>
<feature type="transmembrane region" description="Helical" evidence="6">
    <location>
        <begin position="12"/>
        <end position="34"/>
    </location>
</feature>
<proteinExistence type="inferred from homology"/>
<dbReference type="PANTHER" id="PTHR23427">
    <property type="entry name" value="SURFEIT LOCUS PROTEIN"/>
    <property type="match status" value="1"/>
</dbReference>
<reference evidence="7" key="2">
    <citation type="submission" date="2021-03" db="EMBL/GenBank/DDBJ databases">
        <authorList>
            <person name="Cao W."/>
        </authorList>
    </citation>
    <scope>NUCLEOTIDE SEQUENCE</scope>
    <source>
        <strain evidence="7">110414</strain>
    </source>
</reference>
<evidence type="ECO:0000256" key="3">
    <source>
        <dbReference type="ARBA" id="ARBA00022692"/>
    </source>
</evidence>
<keyword evidence="4 6" id="KW-1133">Transmembrane helix</keyword>
<dbReference type="InterPro" id="IPR002994">
    <property type="entry name" value="Surf1/Shy1"/>
</dbReference>
<comment type="subcellular location">
    <subcellularLocation>
        <location evidence="6">Cell membrane</location>
        <topology evidence="6">Multi-pass membrane protein</topology>
    </subcellularLocation>
    <subcellularLocation>
        <location evidence="1">Membrane</location>
    </subcellularLocation>
</comment>
<keyword evidence="3 6" id="KW-0812">Transmembrane</keyword>
<evidence type="ECO:0000256" key="4">
    <source>
        <dbReference type="ARBA" id="ARBA00022989"/>
    </source>
</evidence>
<keyword evidence="5 6" id="KW-0472">Membrane</keyword>
<dbReference type="GO" id="GO:0005886">
    <property type="term" value="C:plasma membrane"/>
    <property type="evidence" value="ECO:0007669"/>
    <property type="project" value="UniProtKB-SubCell"/>
</dbReference>
<evidence type="ECO:0000256" key="1">
    <source>
        <dbReference type="ARBA" id="ARBA00004370"/>
    </source>
</evidence>
<dbReference type="PROSITE" id="PS50895">
    <property type="entry name" value="SURF1"/>
    <property type="match status" value="1"/>
</dbReference>
<feature type="transmembrane region" description="Helical" evidence="6">
    <location>
        <begin position="213"/>
        <end position="231"/>
    </location>
</feature>